<feature type="transmembrane region" description="Helical" evidence="2">
    <location>
        <begin position="115"/>
        <end position="132"/>
    </location>
</feature>
<dbReference type="RefSeq" id="WP_013426080.1">
    <property type="nucleotide sequence ID" value="NC_014666.1"/>
</dbReference>
<dbReference type="HOGENOM" id="CLU_084749_2_1_11"/>
<dbReference type="AlphaFoldDB" id="E3J312"/>
<feature type="transmembrane region" description="Helical" evidence="2">
    <location>
        <begin position="36"/>
        <end position="59"/>
    </location>
</feature>
<accession>E3J312</accession>
<dbReference type="Proteomes" id="UP000002484">
    <property type="component" value="Chromosome"/>
</dbReference>
<dbReference type="InterPro" id="IPR019051">
    <property type="entry name" value="Trp_biosyn_TM_oprn/chp"/>
</dbReference>
<dbReference type="InParanoid" id="E3J312"/>
<evidence type="ECO:0000256" key="2">
    <source>
        <dbReference type="SAM" id="Phobius"/>
    </source>
</evidence>
<feature type="transmembrane region" description="Helical" evidence="2">
    <location>
        <begin position="166"/>
        <end position="188"/>
    </location>
</feature>
<keyword evidence="4" id="KW-1185">Reference proteome</keyword>
<keyword evidence="2" id="KW-1133">Transmembrane helix</keyword>
<name>E3J312_PSEI1</name>
<dbReference type="KEGG" id="fri:FraEuI1c_4973"/>
<gene>
    <name evidence="3" type="ordered locus">FraEuI1c_4973</name>
</gene>
<evidence type="ECO:0000256" key="1">
    <source>
        <dbReference type="SAM" id="MobiDB-lite"/>
    </source>
</evidence>
<dbReference type="eggNOG" id="ENOG5033A40">
    <property type="taxonomic scope" value="Bacteria"/>
</dbReference>
<reference evidence="3 4" key="1">
    <citation type="submission" date="2010-10" db="EMBL/GenBank/DDBJ databases">
        <title>Complete sequence of Frankia sp. EuI1c.</title>
        <authorList>
            <consortium name="US DOE Joint Genome Institute"/>
            <person name="Lucas S."/>
            <person name="Copeland A."/>
            <person name="Lapidus A."/>
            <person name="Cheng J.-F."/>
            <person name="Bruce D."/>
            <person name="Goodwin L."/>
            <person name="Pitluck S."/>
            <person name="Chertkov O."/>
            <person name="Detter J.C."/>
            <person name="Han C."/>
            <person name="Tapia R."/>
            <person name="Land M."/>
            <person name="Hauser L."/>
            <person name="Jeffries C."/>
            <person name="Kyrpides N."/>
            <person name="Ivanova N."/>
            <person name="Mikhailova N."/>
            <person name="Beauchemin N."/>
            <person name="Sen A."/>
            <person name="Sur S.A."/>
            <person name="Gtari M."/>
            <person name="Wall L."/>
            <person name="Tisa L."/>
            <person name="Woyke T."/>
        </authorList>
    </citation>
    <scope>NUCLEOTIDE SEQUENCE [LARGE SCALE GENOMIC DNA]</scope>
    <source>
        <strain evidence="4">DSM 45817 / CECT 9037 / EuI1c</strain>
    </source>
</reference>
<organism evidence="3 4">
    <name type="scientific">Pseudofrankia inefficax (strain DSM 45817 / CECT 9037 / DDB 130130 / EuI1c)</name>
    <name type="common">Frankia inefficax</name>
    <dbReference type="NCBI Taxonomy" id="298654"/>
    <lineage>
        <taxon>Bacteria</taxon>
        <taxon>Bacillati</taxon>
        <taxon>Actinomycetota</taxon>
        <taxon>Actinomycetes</taxon>
        <taxon>Frankiales</taxon>
        <taxon>Frankiaceae</taxon>
        <taxon>Pseudofrankia</taxon>
    </lineage>
</organism>
<sequence>MSADTEQATSTVPATDPATRAGGGSPARRLAGRSGLGAAVIGCLLGAAAALLAASATWVHTGVRDAATAGSGATAAPLAVKLGGGDLAPAIGAFGLLGLATAVALVATRGVARRVVGLLVAAAGVGVIIYAARVGLDPGPVVRSAQPVIALAPSGHPSVGPIRVSAAPWLALVGGVALLGAGLLAVAFGRAWPAMGGRYQTRSARPLDAWEAIERGQDPTVSAD</sequence>
<dbReference type="Pfam" id="PF09534">
    <property type="entry name" value="Trp_oprn_chp"/>
    <property type="match status" value="1"/>
</dbReference>
<feature type="transmembrane region" description="Helical" evidence="2">
    <location>
        <begin position="87"/>
        <end position="108"/>
    </location>
</feature>
<protein>
    <submittedName>
        <fullName evidence="3">Trp biosynthesis associated, transmembrane protein, Oprn/Chp</fullName>
    </submittedName>
</protein>
<evidence type="ECO:0000313" key="3">
    <source>
        <dbReference type="EMBL" id="ADP82962.1"/>
    </source>
</evidence>
<dbReference type="EMBL" id="CP002299">
    <property type="protein sequence ID" value="ADP82962.1"/>
    <property type="molecule type" value="Genomic_DNA"/>
</dbReference>
<dbReference type="STRING" id="298654.FraEuI1c_4973"/>
<evidence type="ECO:0000313" key="4">
    <source>
        <dbReference type="Proteomes" id="UP000002484"/>
    </source>
</evidence>
<feature type="region of interest" description="Disordered" evidence="1">
    <location>
        <begin position="1"/>
        <end position="27"/>
    </location>
</feature>
<dbReference type="OrthoDB" id="3712369at2"/>
<keyword evidence="2" id="KW-0472">Membrane</keyword>
<feature type="compositionally biased region" description="Polar residues" evidence="1">
    <location>
        <begin position="1"/>
        <end position="13"/>
    </location>
</feature>
<keyword evidence="2 3" id="KW-0812">Transmembrane</keyword>
<proteinExistence type="predicted"/>